<keyword evidence="14" id="KW-0966">Cell projection</keyword>
<dbReference type="GO" id="GO:0003774">
    <property type="term" value="F:cytoskeletal motor activity"/>
    <property type="evidence" value="ECO:0007669"/>
    <property type="project" value="InterPro"/>
</dbReference>
<dbReference type="EMBL" id="FNNG01000006">
    <property type="protein sequence ID" value="SDX04624.1"/>
    <property type="molecule type" value="Genomic_DNA"/>
</dbReference>
<dbReference type="PIRSF" id="PIRSF004862">
    <property type="entry name" value="FliF"/>
    <property type="match status" value="1"/>
</dbReference>
<dbReference type="PANTHER" id="PTHR30046">
    <property type="entry name" value="FLAGELLAR M-RING PROTEIN"/>
    <property type="match status" value="1"/>
</dbReference>
<dbReference type="GO" id="GO:0071973">
    <property type="term" value="P:bacterial-type flagellum-dependent cell motility"/>
    <property type="evidence" value="ECO:0007669"/>
    <property type="project" value="InterPro"/>
</dbReference>
<dbReference type="InterPro" id="IPR045851">
    <property type="entry name" value="AMP-bd_C_sf"/>
</dbReference>
<dbReference type="Gene3D" id="3.30.300.30">
    <property type="match status" value="1"/>
</dbReference>
<name>A0A1H2YJ15_9FIRM</name>
<feature type="domain" description="Flagellar M-ring N-terminal" evidence="12">
    <location>
        <begin position="46"/>
        <end position="222"/>
    </location>
</feature>
<keyword evidence="14" id="KW-0969">Cilium</keyword>
<evidence type="ECO:0000313" key="15">
    <source>
        <dbReference type="Proteomes" id="UP000198828"/>
    </source>
</evidence>
<evidence type="ECO:0000256" key="1">
    <source>
        <dbReference type="ARBA" id="ARBA00004117"/>
    </source>
</evidence>
<accession>A0A1H2YJ15</accession>
<dbReference type="GO" id="GO:0005886">
    <property type="term" value="C:plasma membrane"/>
    <property type="evidence" value="ECO:0007669"/>
    <property type="project" value="UniProtKB-SubCell"/>
</dbReference>
<keyword evidence="15" id="KW-1185">Reference proteome</keyword>
<feature type="transmembrane region" description="Helical" evidence="11">
    <location>
        <begin position="421"/>
        <end position="442"/>
    </location>
</feature>
<dbReference type="NCBIfam" id="TIGR00206">
    <property type="entry name" value="fliF"/>
    <property type="match status" value="1"/>
</dbReference>
<dbReference type="PANTHER" id="PTHR30046:SF0">
    <property type="entry name" value="FLAGELLAR M-RING PROTEIN"/>
    <property type="match status" value="1"/>
</dbReference>
<evidence type="ECO:0000256" key="11">
    <source>
        <dbReference type="SAM" id="Phobius"/>
    </source>
</evidence>
<dbReference type="Pfam" id="PF08345">
    <property type="entry name" value="YscJ_FliF_C"/>
    <property type="match status" value="1"/>
</dbReference>
<comment type="function">
    <text evidence="9">The M ring may be actively involved in energy transduction.</text>
</comment>
<organism evidence="14 15">
    <name type="scientific">Tepidimicrobium xylanilyticum</name>
    <dbReference type="NCBI Taxonomy" id="1123352"/>
    <lineage>
        <taxon>Bacteria</taxon>
        <taxon>Bacillati</taxon>
        <taxon>Bacillota</taxon>
        <taxon>Tissierellia</taxon>
        <taxon>Tissierellales</taxon>
        <taxon>Tepidimicrobiaceae</taxon>
        <taxon>Tepidimicrobium</taxon>
    </lineage>
</organism>
<feature type="domain" description="Flagellar M-ring C-terminal" evidence="13">
    <location>
        <begin position="254"/>
        <end position="398"/>
    </location>
</feature>
<dbReference type="InterPro" id="IPR000067">
    <property type="entry name" value="FlgMring_FliF"/>
</dbReference>
<feature type="transmembrane region" description="Helical" evidence="11">
    <location>
        <begin position="27"/>
        <end position="45"/>
    </location>
</feature>
<dbReference type="Pfam" id="PF01514">
    <property type="entry name" value="YscJ_FliF"/>
    <property type="match status" value="1"/>
</dbReference>
<evidence type="ECO:0000256" key="3">
    <source>
        <dbReference type="ARBA" id="ARBA00007971"/>
    </source>
</evidence>
<keyword evidence="7 11" id="KW-0472">Membrane</keyword>
<evidence type="ECO:0000256" key="10">
    <source>
        <dbReference type="SAM" id="Coils"/>
    </source>
</evidence>
<dbReference type="GO" id="GO:0009431">
    <property type="term" value="C:bacterial-type flagellum basal body, MS ring"/>
    <property type="evidence" value="ECO:0007669"/>
    <property type="project" value="InterPro"/>
</dbReference>
<dbReference type="PRINTS" id="PR01009">
    <property type="entry name" value="FLGMRINGFLIF"/>
</dbReference>
<keyword evidence="5 11" id="KW-0812">Transmembrane</keyword>
<reference evidence="14 15" key="1">
    <citation type="submission" date="2016-10" db="EMBL/GenBank/DDBJ databases">
        <authorList>
            <person name="de Groot N.N."/>
        </authorList>
    </citation>
    <scope>NUCLEOTIDE SEQUENCE [LARGE SCALE GENOMIC DNA]</scope>
    <source>
        <strain evidence="14 15">DSM 23310</strain>
    </source>
</reference>
<dbReference type="RefSeq" id="WP_093752609.1">
    <property type="nucleotide sequence ID" value="NZ_FNNG01000006.1"/>
</dbReference>
<keyword evidence="8 9" id="KW-0975">Bacterial flagellum</keyword>
<keyword evidence="4" id="KW-1003">Cell membrane</keyword>
<dbReference type="AlphaFoldDB" id="A0A1H2YJ15"/>
<comment type="similarity">
    <text evidence="3 9">Belongs to the FliF family.</text>
</comment>
<dbReference type="Proteomes" id="UP000198828">
    <property type="component" value="Unassembled WGS sequence"/>
</dbReference>
<dbReference type="InterPro" id="IPR006182">
    <property type="entry name" value="FliF_N_dom"/>
</dbReference>
<evidence type="ECO:0000256" key="6">
    <source>
        <dbReference type="ARBA" id="ARBA00022989"/>
    </source>
</evidence>
<sequence>MGESIQQIRNQLNEYWQQLDKNKKIKMIIIGIIVLLSIVILSIALTRTKYEILYQDLSLKDTSEITKKLDELGVKWKTPKDNTTTILVPADMKNKIKIELASYGLPKEGYTFQDAFDDSSWTMTDYDKKERMKLALQNELSSTISEIEGIKKATVYINEKEDTGFVLDGSNKETTASVFIEKSDNNTLTVETVKAIQNLVAGSLNMDPEKVQIVDSQGRLLTGEQDETELLMTDQFNIKTSLEYKINESIRKFLENVFGPGNVDVRSSVKINFDSESTKIVEFSPPIEGSEEGLIRSMEEIEEHMVGGAAAGTPGLGGNTPDDRMIDDGSERYDKRSSTINYELNEINKEIRKAPGQVEDITVAVLINRDVLIGGNFTPEIEEEITELIYAATGLDTKNVAVKAESFRSHETERVVDAKEINWIIVGLALFAAAFALGFVVYRRRKLRELEELEEMESQLEEVRAIEEEVEDLEFATEESKMKEQINRFVEKKPDAVAQLLRTWLNE</sequence>
<protein>
    <recommendedName>
        <fullName evidence="9">Flagellar M-ring protein</fullName>
    </recommendedName>
</protein>
<proteinExistence type="inferred from homology"/>
<gene>
    <name evidence="14" type="ORF">SAMN05660923_01625</name>
</gene>
<keyword evidence="10" id="KW-0175">Coiled coil</keyword>
<keyword evidence="6 11" id="KW-1133">Transmembrane helix</keyword>
<dbReference type="InterPro" id="IPR043427">
    <property type="entry name" value="YscJ/FliF"/>
</dbReference>
<evidence type="ECO:0000259" key="13">
    <source>
        <dbReference type="Pfam" id="PF08345"/>
    </source>
</evidence>
<evidence type="ECO:0000256" key="7">
    <source>
        <dbReference type="ARBA" id="ARBA00023136"/>
    </source>
</evidence>
<evidence type="ECO:0000259" key="12">
    <source>
        <dbReference type="Pfam" id="PF01514"/>
    </source>
</evidence>
<evidence type="ECO:0000256" key="2">
    <source>
        <dbReference type="ARBA" id="ARBA00004651"/>
    </source>
</evidence>
<evidence type="ECO:0000313" key="14">
    <source>
        <dbReference type="EMBL" id="SDX04624.1"/>
    </source>
</evidence>
<dbReference type="OrthoDB" id="9807026at2"/>
<feature type="coiled-coil region" evidence="10">
    <location>
        <begin position="443"/>
        <end position="476"/>
    </location>
</feature>
<evidence type="ECO:0000256" key="8">
    <source>
        <dbReference type="ARBA" id="ARBA00023143"/>
    </source>
</evidence>
<evidence type="ECO:0000256" key="9">
    <source>
        <dbReference type="PIRNR" id="PIRNR004862"/>
    </source>
</evidence>
<comment type="subcellular location">
    <subcellularLocation>
        <location evidence="1 9">Bacterial flagellum basal body</location>
    </subcellularLocation>
    <subcellularLocation>
        <location evidence="2">Cell membrane</location>
        <topology evidence="2">Multi-pass membrane protein</topology>
    </subcellularLocation>
</comment>
<evidence type="ECO:0000256" key="4">
    <source>
        <dbReference type="ARBA" id="ARBA00022475"/>
    </source>
</evidence>
<evidence type="ECO:0000256" key="5">
    <source>
        <dbReference type="ARBA" id="ARBA00022692"/>
    </source>
</evidence>
<dbReference type="InterPro" id="IPR013556">
    <property type="entry name" value="Flag_M-ring_C"/>
</dbReference>
<keyword evidence="14" id="KW-0282">Flagellum</keyword>